<feature type="compositionally biased region" description="Basic and acidic residues" evidence="1">
    <location>
        <begin position="156"/>
        <end position="169"/>
    </location>
</feature>
<gene>
    <name evidence="2" type="ORF">N0V91_008062</name>
</gene>
<evidence type="ECO:0000256" key="1">
    <source>
        <dbReference type="SAM" id="MobiDB-lite"/>
    </source>
</evidence>
<evidence type="ECO:0000313" key="2">
    <source>
        <dbReference type="EMBL" id="KAJ4401286.1"/>
    </source>
</evidence>
<feature type="region of interest" description="Disordered" evidence="1">
    <location>
        <begin position="1"/>
        <end position="22"/>
    </location>
</feature>
<dbReference type="AlphaFoldDB" id="A0A9W8Z810"/>
<evidence type="ECO:0000313" key="3">
    <source>
        <dbReference type="Proteomes" id="UP001140510"/>
    </source>
</evidence>
<dbReference type="EMBL" id="JAPEVA010000076">
    <property type="protein sequence ID" value="KAJ4401286.1"/>
    <property type="molecule type" value="Genomic_DNA"/>
</dbReference>
<dbReference type="OrthoDB" id="3799525at2759"/>
<protein>
    <submittedName>
        <fullName evidence="2">Uncharacterized protein</fullName>
    </submittedName>
</protein>
<comment type="caution">
    <text evidence="2">The sequence shown here is derived from an EMBL/GenBank/DDBJ whole genome shotgun (WGS) entry which is preliminary data.</text>
</comment>
<feature type="region of interest" description="Disordered" evidence="1">
    <location>
        <begin position="156"/>
        <end position="226"/>
    </location>
</feature>
<proteinExistence type="predicted"/>
<organism evidence="2 3">
    <name type="scientific">Didymella pomorum</name>
    <dbReference type="NCBI Taxonomy" id="749634"/>
    <lineage>
        <taxon>Eukaryota</taxon>
        <taxon>Fungi</taxon>
        <taxon>Dikarya</taxon>
        <taxon>Ascomycota</taxon>
        <taxon>Pezizomycotina</taxon>
        <taxon>Dothideomycetes</taxon>
        <taxon>Pleosporomycetidae</taxon>
        <taxon>Pleosporales</taxon>
        <taxon>Pleosporineae</taxon>
        <taxon>Didymellaceae</taxon>
        <taxon>Didymella</taxon>
    </lineage>
</organism>
<feature type="compositionally biased region" description="Pro residues" evidence="1">
    <location>
        <begin position="170"/>
        <end position="182"/>
    </location>
</feature>
<name>A0A9W8Z810_9PLEO</name>
<dbReference type="Proteomes" id="UP001140510">
    <property type="component" value="Unassembled WGS sequence"/>
</dbReference>
<reference evidence="2" key="1">
    <citation type="submission" date="2022-10" db="EMBL/GenBank/DDBJ databases">
        <title>Tapping the CABI collections for fungal endophytes: first genome assemblies for Collariella, Neodidymelliopsis, Ascochyta clinopodiicola, Didymella pomorum, Didymosphaeria variabile, Neocosmospora piperis and Neocucurbitaria cava.</title>
        <authorList>
            <person name="Hill R."/>
        </authorList>
    </citation>
    <scope>NUCLEOTIDE SEQUENCE</scope>
    <source>
        <strain evidence="2">IMI 355091</strain>
    </source>
</reference>
<accession>A0A9W8Z810</accession>
<sequence length="381" mass="42877">MAEPKRRTYPTKPTFVDSAPPNTIPFPKQANMTVPEILAFFPNSINCADVVYRMVSNGGTRKTIHAITNTYRNFETEWSANCCGETMYRTMDTAGYTDWTITKHDLWHNKGDDAVDLTRMVQYCVQNAEDGWRYPKDYEELLDLLGAPAEVREPNTDGAVFRRWEDRKAPPPTPRPTPPPAGVGPVSSRTQARKRISGPRRKSATKRRSRKVSPGQGSLFQQAPVRKTESATAAIAVAAEAISVPQNRTGTPYDRGLAEYAPPPPSSAVTRPLLLSTVAQLLEAEGFAGVNDPYSAYAFGGPRRTPPFRDLEQIELPHQWDISGWAENLRWAFEQRVLFAKENPEALKWTESPEHMAYIERVRTQREWASDELLEQVAKDD</sequence>
<keyword evidence="3" id="KW-1185">Reference proteome</keyword>
<feature type="compositionally biased region" description="Basic residues" evidence="1">
    <location>
        <begin position="191"/>
        <end position="211"/>
    </location>
</feature>